<comment type="caution">
    <text evidence="9">The sequence shown here is derived from an EMBL/GenBank/DDBJ whole genome shotgun (WGS) entry which is preliminary data.</text>
</comment>
<keyword evidence="6" id="KW-0695">RNA-directed DNA polymerase</keyword>
<evidence type="ECO:0000256" key="7">
    <source>
        <dbReference type="SAM" id="MobiDB-lite"/>
    </source>
</evidence>
<sequence length="753" mass="85979">MVDTRSGKSTALQSEAEQVRIDAILRERKEKKELLKQAKLRAIAEEQAAKKKQLKEEMLRFQKEKMMMLLQEEEGKRKAVEKEAAAEEEEEVEEKDPLKGGVGKKEGRQVARREKTRLGEAERGQVLEKLREANFKINAKKCEWAKTQVLYLGHVLDGDGIKPEDSKIAAIRDWPTPHTLIELRSFLGLANYYRKFVRNFSTIAAPLRRLLNKEAIWQWDKDCTSALKKLKRALIEYPVLKVADPSLPFVVTTGASQYGIGAVFQQDDDNGYRPVELMSARMPSEKFATSTHEREIYALRQALEHWKHYLLGRHFKVYSDHETLRWMKKQAKMTPKLIRWAAEIDQYDFELRPVKGNSECFDRLGMPRLRRKEREDIMLALMATAGKMADDAFEMMDLIMGFRTRRPSFILGSAQQSHKFGFVDDDGDGCGGRSLLWLLPTIVELTNVIARPPPRWWVLRRSAGLWNDLIPCDNAQNDYYIALLRMRRSTLNCLVRKLEPLLEKQVMKFRLPHPPAKKVAYALHRGDEVREGGGEGERDEGDGDGEEGEEDKESESEEEEGGDEEGREEKEEGGSEEEEGEEEGGEEEGEEEEEDQEEKANLQQCCDDVVTEHLQTRRQLDRCGQMSEDMRKQADQTSALQKALVERDAVAAERGEAMAERDEVRGQLDAASRDLRVTRQQAQTTWRIYNDVVYGGQTARQKFPPPARDLCEGMGCMTLRDKGKAVGISTSTSAAQASKCVLCEDLTARCRDL</sequence>
<dbReference type="InterPro" id="IPR041373">
    <property type="entry name" value="RT_RNaseH"/>
</dbReference>
<feature type="region of interest" description="Disordered" evidence="7">
    <location>
        <begin position="521"/>
        <end position="602"/>
    </location>
</feature>
<proteinExistence type="predicted"/>
<dbReference type="GO" id="GO:0016787">
    <property type="term" value="F:hydrolase activity"/>
    <property type="evidence" value="ECO:0007669"/>
    <property type="project" value="UniProtKB-KW"/>
</dbReference>
<dbReference type="PANTHER" id="PTHR37984">
    <property type="entry name" value="PROTEIN CBG26694"/>
    <property type="match status" value="1"/>
</dbReference>
<evidence type="ECO:0000256" key="5">
    <source>
        <dbReference type="ARBA" id="ARBA00022801"/>
    </source>
</evidence>
<reference evidence="9 10" key="1">
    <citation type="journal article" date="2018" name="Cell">
        <title>The Chara Genome: Secondary Complexity and Implications for Plant Terrestrialization.</title>
        <authorList>
            <person name="Nishiyama T."/>
            <person name="Sakayama H."/>
            <person name="Vries J.D."/>
            <person name="Buschmann H."/>
            <person name="Saint-Marcoux D."/>
            <person name="Ullrich K.K."/>
            <person name="Haas F.B."/>
            <person name="Vanderstraeten L."/>
            <person name="Becker D."/>
            <person name="Lang D."/>
            <person name="Vosolsobe S."/>
            <person name="Rombauts S."/>
            <person name="Wilhelmsson P.K.I."/>
            <person name="Janitza P."/>
            <person name="Kern R."/>
            <person name="Heyl A."/>
            <person name="Rumpler F."/>
            <person name="Villalobos L.I.A.C."/>
            <person name="Clay J.M."/>
            <person name="Skokan R."/>
            <person name="Toyoda A."/>
            <person name="Suzuki Y."/>
            <person name="Kagoshima H."/>
            <person name="Schijlen E."/>
            <person name="Tajeshwar N."/>
            <person name="Catarino B."/>
            <person name="Hetherington A.J."/>
            <person name="Saltykova A."/>
            <person name="Bonnot C."/>
            <person name="Breuninger H."/>
            <person name="Symeonidi A."/>
            <person name="Radhakrishnan G.V."/>
            <person name="Van Nieuwerburgh F."/>
            <person name="Deforce D."/>
            <person name="Chang C."/>
            <person name="Karol K.G."/>
            <person name="Hedrich R."/>
            <person name="Ulvskov P."/>
            <person name="Glockner G."/>
            <person name="Delwiche C.F."/>
            <person name="Petrasek J."/>
            <person name="Van de Peer Y."/>
            <person name="Friml J."/>
            <person name="Beilby M."/>
            <person name="Dolan L."/>
            <person name="Kohara Y."/>
            <person name="Sugano S."/>
            <person name="Fujiyama A."/>
            <person name="Delaux P.-M."/>
            <person name="Quint M."/>
            <person name="TheiBen G."/>
            <person name="Hagemann M."/>
            <person name="Harholt J."/>
            <person name="Dunand C."/>
            <person name="Zachgo S."/>
            <person name="Langdale J."/>
            <person name="Maumus F."/>
            <person name="Straeten D.V.D."/>
            <person name="Gould S.B."/>
            <person name="Rensing S.A."/>
        </authorList>
    </citation>
    <scope>NUCLEOTIDE SEQUENCE [LARGE SCALE GENOMIC DNA]</scope>
    <source>
        <strain evidence="9 10">S276</strain>
    </source>
</reference>
<evidence type="ECO:0000256" key="6">
    <source>
        <dbReference type="ARBA" id="ARBA00022918"/>
    </source>
</evidence>
<feature type="domain" description="Reverse transcriptase RNase H-like" evidence="8">
    <location>
        <begin position="244"/>
        <end position="347"/>
    </location>
</feature>
<dbReference type="OrthoDB" id="9908684at2759"/>
<evidence type="ECO:0000256" key="4">
    <source>
        <dbReference type="ARBA" id="ARBA00022759"/>
    </source>
</evidence>
<organism evidence="9 10">
    <name type="scientific">Chara braunii</name>
    <name type="common">Braun's stonewort</name>
    <dbReference type="NCBI Taxonomy" id="69332"/>
    <lineage>
        <taxon>Eukaryota</taxon>
        <taxon>Viridiplantae</taxon>
        <taxon>Streptophyta</taxon>
        <taxon>Charophyceae</taxon>
        <taxon>Charales</taxon>
        <taxon>Characeae</taxon>
        <taxon>Chara</taxon>
    </lineage>
</organism>
<gene>
    <name evidence="9" type="ORF">CBR_g27819</name>
</gene>
<dbReference type="EMBL" id="BFEA01000299">
    <property type="protein sequence ID" value="GBG78594.1"/>
    <property type="molecule type" value="Genomic_DNA"/>
</dbReference>
<evidence type="ECO:0000256" key="1">
    <source>
        <dbReference type="ARBA" id="ARBA00022679"/>
    </source>
</evidence>
<evidence type="ECO:0000256" key="2">
    <source>
        <dbReference type="ARBA" id="ARBA00022695"/>
    </source>
</evidence>
<dbReference type="FunFam" id="3.30.70.270:FF:000026">
    <property type="entry name" value="Transposon Ty3-G Gag-Pol polyprotein"/>
    <property type="match status" value="1"/>
</dbReference>
<name>A0A388L8I9_CHABU</name>
<dbReference type="GO" id="GO:0003964">
    <property type="term" value="F:RNA-directed DNA polymerase activity"/>
    <property type="evidence" value="ECO:0007669"/>
    <property type="project" value="UniProtKB-KW"/>
</dbReference>
<dbReference type="AlphaFoldDB" id="A0A388L8I9"/>
<feature type="compositionally biased region" description="Basic and acidic residues" evidence="7">
    <location>
        <begin position="75"/>
        <end position="85"/>
    </location>
</feature>
<dbReference type="GO" id="GO:0004519">
    <property type="term" value="F:endonuclease activity"/>
    <property type="evidence" value="ECO:0007669"/>
    <property type="project" value="UniProtKB-KW"/>
</dbReference>
<evidence type="ECO:0000313" key="9">
    <source>
        <dbReference type="EMBL" id="GBG78594.1"/>
    </source>
</evidence>
<feature type="region of interest" description="Disordered" evidence="7">
    <location>
        <begin position="75"/>
        <end position="116"/>
    </location>
</feature>
<dbReference type="Gene3D" id="3.30.70.270">
    <property type="match status" value="2"/>
</dbReference>
<dbReference type="Gramene" id="GBG78594">
    <property type="protein sequence ID" value="GBG78594"/>
    <property type="gene ID" value="CBR_g27819"/>
</dbReference>
<keyword evidence="2" id="KW-0548">Nucleotidyltransferase</keyword>
<feature type="compositionally biased region" description="Acidic residues" evidence="7">
    <location>
        <begin position="537"/>
        <end position="566"/>
    </location>
</feature>
<evidence type="ECO:0000313" key="10">
    <source>
        <dbReference type="Proteomes" id="UP000265515"/>
    </source>
</evidence>
<evidence type="ECO:0000256" key="3">
    <source>
        <dbReference type="ARBA" id="ARBA00022722"/>
    </source>
</evidence>
<keyword evidence="3" id="KW-0540">Nuclease</keyword>
<protein>
    <recommendedName>
        <fullName evidence="8">Reverse transcriptase RNase H-like domain-containing protein</fullName>
    </recommendedName>
</protein>
<dbReference type="Proteomes" id="UP000265515">
    <property type="component" value="Unassembled WGS sequence"/>
</dbReference>
<dbReference type="InterPro" id="IPR043502">
    <property type="entry name" value="DNA/RNA_pol_sf"/>
</dbReference>
<feature type="compositionally biased region" description="Acidic residues" evidence="7">
    <location>
        <begin position="574"/>
        <end position="597"/>
    </location>
</feature>
<feature type="compositionally biased region" description="Basic and acidic residues" evidence="7">
    <location>
        <begin position="524"/>
        <end position="536"/>
    </location>
</feature>
<dbReference type="InterPro" id="IPR043128">
    <property type="entry name" value="Rev_trsase/Diguanyl_cyclase"/>
</dbReference>
<dbReference type="InterPro" id="IPR050951">
    <property type="entry name" value="Retrovirus_Pol_polyprotein"/>
</dbReference>
<feature type="compositionally biased region" description="Basic and acidic residues" evidence="7">
    <location>
        <begin position="95"/>
        <end position="116"/>
    </location>
</feature>
<dbReference type="CDD" id="cd09274">
    <property type="entry name" value="RNase_HI_RT_Ty3"/>
    <property type="match status" value="1"/>
</dbReference>
<keyword evidence="10" id="KW-1185">Reference proteome</keyword>
<dbReference type="Pfam" id="PF17917">
    <property type="entry name" value="RT_RNaseH"/>
    <property type="match status" value="1"/>
</dbReference>
<accession>A0A388L8I9</accession>
<keyword evidence="1" id="KW-0808">Transferase</keyword>
<evidence type="ECO:0000259" key="8">
    <source>
        <dbReference type="Pfam" id="PF17917"/>
    </source>
</evidence>
<keyword evidence="5" id="KW-0378">Hydrolase</keyword>
<keyword evidence="4" id="KW-0255">Endonuclease</keyword>
<dbReference type="PANTHER" id="PTHR37984:SF5">
    <property type="entry name" value="PROTEIN NYNRIN-LIKE"/>
    <property type="match status" value="1"/>
</dbReference>
<dbReference type="SUPFAM" id="SSF56672">
    <property type="entry name" value="DNA/RNA polymerases"/>
    <property type="match status" value="1"/>
</dbReference>